<gene>
    <name evidence="2" type="ORF">EPI10_009295</name>
</gene>
<keyword evidence="3" id="KW-1185">Reference proteome</keyword>
<dbReference type="AlphaFoldDB" id="A0A5B6U8W8"/>
<dbReference type="InterPro" id="IPR021109">
    <property type="entry name" value="Peptidase_aspartic_dom_sf"/>
</dbReference>
<evidence type="ECO:0000256" key="1">
    <source>
        <dbReference type="SAM" id="MobiDB-lite"/>
    </source>
</evidence>
<dbReference type="Gene3D" id="2.40.70.10">
    <property type="entry name" value="Acid Proteases"/>
    <property type="match status" value="1"/>
</dbReference>
<dbReference type="InterPro" id="IPR032567">
    <property type="entry name" value="RTL1-rel"/>
</dbReference>
<comment type="caution">
    <text evidence="2">The sequence shown here is derived from an EMBL/GenBank/DDBJ whole genome shotgun (WGS) entry which is preliminary data.</text>
</comment>
<feature type="compositionally biased region" description="Basic and acidic residues" evidence="1">
    <location>
        <begin position="74"/>
        <end position="87"/>
    </location>
</feature>
<organism evidence="2 3">
    <name type="scientific">Gossypium australe</name>
    <dbReference type="NCBI Taxonomy" id="47621"/>
    <lineage>
        <taxon>Eukaryota</taxon>
        <taxon>Viridiplantae</taxon>
        <taxon>Streptophyta</taxon>
        <taxon>Embryophyta</taxon>
        <taxon>Tracheophyta</taxon>
        <taxon>Spermatophyta</taxon>
        <taxon>Magnoliopsida</taxon>
        <taxon>eudicotyledons</taxon>
        <taxon>Gunneridae</taxon>
        <taxon>Pentapetalae</taxon>
        <taxon>rosids</taxon>
        <taxon>malvids</taxon>
        <taxon>Malvales</taxon>
        <taxon>Malvaceae</taxon>
        <taxon>Malvoideae</taxon>
        <taxon>Gossypium</taxon>
    </lineage>
</organism>
<reference evidence="3" key="1">
    <citation type="journal article" date="2019" name="Plant Biotechnol. J.">
        <title>Genome sequencing of the Australian wild diploid species Gossypium australe highlights disease resistance and delayed gland morphogenesis.</title>
        <authorList>
            <person name="Cai Y."/>
            <person name="Cai X."/>
            <person name="Wang Q."/>
            <person name="Wang P."/>
            <person name="Zhang Y."/>
            <person name="Cai C."/>
            <person name="Xu Y."/>
            <person name="Wang K."/>
            <person name="Zhou Z."/>
            <person name="Wang C."/>
            <person name="Geng S."/>
            <person name="Li B."/>
            <person name="Dong Q."/>
            <person name="Hou Y."/>
            <person name="Wang H."/>
            <person name="Ai P."/>
            <person name="Liu Z."/>
            <person name="Yi F."/>
            <person name="Sun M."/>
            <person name="An G."/>
            <person name="Cheng J."/>
            <person name="Zhang Y."/>
            <person name="Shi Q."/>
            <person name="Xie Y."/>
            <person name="Shi X."/>
            <person name="Chang Y."/>
            <person name="Huang F."/>
            <person name="Chen Y."/>
            <person name="Hong S."/>
            <person name="Mi L."/>
            <person name="Sun Q."/>
            <person name="Zhang L."/>
            <person name="Zhou B."/>
            <person name="Peng R."/>
            <person name="Zhang X."/>
            <person name="Liu F."/>
        </authorList>
    </citation>
    <scope>NUCLEOTIDE SEQUENCE [LARGE SCALE GENOMIC DNA]</scope>
    <source>
        <strain evidence="3">cv. PA1801</strain>
    </source>
</reference>
<dbReference type="Proteomes" id="UP000325315">
    <property type="component" value="Unassembled WGS sequence"/>
</dbReference>
<evidence type="ECO:0000313" key="2">
    <source>
        <dbReference type="EMBL" id="KAA3453236.1"/>
    </source>
</evidence>
<dbReference type="PANTHER" id="PTHR15503:SF45">
    <property type="entry name" value="RNA-DIRECTED DNA POLYMERASE HOMOLOG"/>
    <property type="match status" value="1"/>
</dbReference>
<dbReference type="SUPFAM" id="SSF50630">
    <property type="entry name" value="Acid proteases"/>
    <property type="match status" value="1"/>
</dbReference>
<dbReference type="OrthoDB" id="851428at2759"/>
<proteinExistence type="predicted"/>
<dbReference type="PANTHER" id="PTHR15503">
    <property type="entry name" value="LDOC1 RELATED"/>
    <property type="match status" value="1"/>
</dbReference>
<evidence type="ECO:0000313" key="3">
    <source>
        <dbReference type="Proteomes" id="UP000325315"/>
    </source>
</evidence>
<feature type="region of interest" description="Disordered" evidence="1">
    <location>
        <begin position="74"/>
        <end position="101"/>
    </location>
</feature>
<sequence length="362" mass="41467">MGIFSGSLLEEICGREGDMFVIEYEVEFMRLSCYVPVIYARFEFGLRSELMMVFEALPSKTKICEKVRRIDRRRKEQARVPAKRESDLNVQPPRPVKRTRDDRPHQNIVVVGGRIQNCSTCGKRYKQPALVYATRCREDRDATYVITGSFTVDVIPYFALIDIGSTHSYVSCEMADKLGIWVNETVSKVIVLSPLGQYVHVNKIYKRCLLQVQGEVFPTDLMEFPFGEFDLILGMDWLSEHRVSLDYDTKQVTLRTLDGNEIIMIREHQKYLSNVISALVADNLIRKGCKAYLAYILDSNVDGAILENISIVKEFPNIFLEELPSLPAKCVVEFEIELLPGIASMPITPYHMALKEFKELKV</sequence>
<protein>
    <submittedName>
        <fullName evidence="2">DNA/RNA polymerases superfamily protein</fullName>
    </submittedName>
</protein>
<dbReference type="EMBL" id="SMMG02000013">
    <property type="protein sequence ID" value="KAA3453236.1"/>
    <property type="molecule type" value="Genomic_DNA"/>
</dbReference>
<accession>A0A5B6U8W8</accession>
<dbReference type="Pfam" id="PF08284">
    <property type="entry name" value="RVP_2"/>
    <property type="match status" value="1"/>
</dbReference>
<name>A0A5B6U8W8_9ROSI</name>
<dbReference type="CDD" id="cd00303">
    <property type="entry name" value="retropepsin_like"/>
    <property type="match status" value="1"/>
</dbReference>